<name>A0A6H1Q1W5_9PROT</name>
<evidence type="ECO:0000256" key="2">
    <source>
        <dbReference type="ARBA" id="ARBA00023002"/>
    </source>
</evidence>
<dbReference type="InterPro" id="IPR036291">
    <property type="entry name" value="NAD(P)-bd_dom_sf"/>
</dbReference>
<dbReference type="GO" id="GO:0016491">
    <property type="term" value="F:oxidoreductase activity"/>
    <property type="evidence" value="ECO:0007669"/>
    <property type="project" value="UniProtKB-KW"/>
</dbReference>
<protein>
    <submittedName>
        <fullName evidence="3">SDR family NAD(P)-dependent oxidoreductase</fullName>
    </submittedName>
</protein>
<dbReference type="Proteomes" id="UP000501094">
    <property type="component" value="Chromosome"/>
</dbReference>
<dbReference type="KEGG" id="peg:E5R92_02705"/>
<proteinExistence type="inferred from homology"/>
<keyword evidence="2" id="KW-0560">Oxidoreductase</keyword>
<gene>
    <name evidence="3" type="ORF">E5R92_02705</name>
</gene>
<dbReference type="Gene3D" id="3.40.50.720">
    <property type="entry name" value="NAD(P)-binding Rossmann-like Domain"/>
    <property type="match status" value="1"/>
</dbReference>
<dbReference type="GO" id="GO:0016020">
    <property type="term" value="C:membrane"/>
    <property type="evidence" value="ECO:0007669"/>
    <property type="project" value="TreeGrafter"/>
</dbReference>
<dbReference type="InterPro" id="IPR002347">
    <property type="entry name" value="SDR_fam"/>
</dbReference>
<evidence type="ECO:0000256" key="1">
    <source>
        <dbReference type="ARBA" id="ARBA00006484"/>
    </source>
</evidence>
<dbReference type="Pfam" id="PF00106">
    <property type="entry name" value="adh_short"/>
    <property type="match status" value="1"/>
</dbReference>
<evidence type="ECO:0000313" key="3">
    <source>
        <dbReference type="EMBL" id="QIZ20696.1"/>
    </source>
</evidence>
<dbReference type="PRINTS" id="PR00081">
    <property type="entry name" value="GDHRDH"/>
</dbReference>
<evidence type="ECO:0000313" key="4">
    <source>
        <dbReference type="Proteomes" id="UP000501094"/>
    </source>
</evidence>
<keyword evidence="4" id="KW-1185">Reference proteome</keyword>
<dbReference type="PANTHER" id="PTHR44196:SF3">
    <property type="entry name" value="SHORT CHAIN DEHYDROGENASE FAMILY PROTEIN"/>
    <property type="match status" value="1"/>
</dbReference>
<dbReference type="EMBL" id="CP038852">
    <property type="protein sequence ID" value="QIZ20696.1"/>
    <property type="molecule type" value="Genomic_DNA"/>
</dbReference>
<accession>A0A6H1Q1W5</accession>
<reference evidence="3 4" key="1">
    <citation type="journal article" date="2020" name="Nat. Microbiol.">
        <title>Lysogenic host-virus interactions in SAR11 marine bacteria.</title>
        <authorList>
            <person name="Morris R.M."/>
            <person name="Cain K.R."/>
            <person name="Hvorecny K.L."/>
            <person name="Kollman J.M."/>
        </authorList>
    </citation>
    <scope>NUCLEOTIDE SEQUENCE [LARGE SCALE GENOMIC DNA]</scope>
    <source>
        <strain evidence="3 4">NP1</strain>
    </source>
</reference>
<comment type="similarity">
    <text evidence="1">Belongs to the short-chain dehydrogenases/reductases (SDR) family.</text>
</comment>
<dbReference type="PANTHER" id="PTHR44196">
    <property type="entry name" value="DEHYDROGENASE/REDUCTASE SDR FAMILY MEMBER 7B"/>
    <property type="match status" value="1"/>
</dbReference>
<dbReference type="RefSeq" id="WP_168606578.1">
    <property type="nucleotide sequence ID" value="NZ_CP038852.1"/>
</dbReference>
<organism evidence="3 4">
    <name type="scientific">Candidatus Pelagibacter giovannonii</name>
    <dbReference type="NCBI Taxonomy" id="2563896"/>
    <lineage>
        <taxon>Bacteria</taxon>
        <taxon>Pseudomonadati</taxon>
        <taxon>Pseudomonadota</taxon>
        <taxon>Alphaproteobacteria</taxon>
        <taxon>Candidatus Pelagibacterales</taxon>
        <taxon>Candidatus Pelagibacteraceae</taxon>
        <taxon>Candidatus Pelagibacter</taxon>
    </lineage>
</organism>
<sequence>MEEKKVIWITGASSGIGKALAIKFAENGWMVAASARRENLLNELKKNNQNIFPFPLDVTEIDACKSVAKDIIKQFDNIDICVFGTGMHDPKSEKKFNLDKIREIMEVNYFGTMNSINSIYDYFSEKKNGQISIISSVAGYRGLPAAGAYCASKSALTSFAESLNFDMRIKNVRVSLISPGFIKTPMTDQNDFPMPMIKTPEFAADEIYKGLVIKKSFEIHFPKAFTYFLKFLQMLPSSLYFKLVARGMKKIDY</sequence>
<dbReference type="AlphaFoldDB" id="A0A6H1Q1W5"/>
<dbReference type="SUPFAM" id="SSF51735">
    <property type="entry name" value="NAD(P)-binding Rossmann-fold domains"/>
    <property type="match status" value="1"/>
</dbReference>